<feature type="region of interest" description="Disordered" evidence="1">
    <location>
        <begin position="117"/>
        <end position="168"/>
    </location>
</feature>
<reference evidence="2 3" key="1">
    <citation type="submission" date="2023-03" db="EMBL/GenBank/DDBJ databases">
        <title>High recombination rates correlate with genetic variation in Cardiocondyla obscurior ants.</title>
        <authorList>
            <person name="Errbii M."/>
        </authorList>
    </citation>
    <scope>NUCLEOTIDE SEQUENCE [LARGE SCALE GENOMIC DNA]</scope>
    <source>
        <strain evidence="2">Alpha-2009</strain>
        <tissue evidence="2">Whole body</tissue>
    </source>
</reference>
<feature type="compositionally biased region" description="Low complexity" evidence="1">
    <location>
        <begin position="142"/>
        <end position="154"/>
    </location>
</feature>
<sequence length="168" mass="19523">MVPRAKEGEGNNIDFNRIILCIKPFDNNLMSLSYQIIYSFHLFIHRDTYVAQTRLNFYQCNILPRSRIYYLYPLANRAKRVKANRKLSPIKISPRPHSMLVAWAIAAPNFLSEPSARHIPQKKKKKINKKKKKKIKKTEAQTSRSSGTTVTRRGPCIPTLTPEREIRS</sequence>
<evidence type="ECO:0000256" key="1">
    <source>
        <dbReference type="SAM" id="MobiDB-lite"/>
    </source>
</evidence>
<organism evidence="2 3">
    <name type="scientific">Cardiocondyla obscurior</name>
    <dbReference type="NCBI Taxonomy" id="286306"/>
    <lineage>
        <taxon>Eukaryota</taxon>
        <taxon>Metazoa</taxon>
        <taxon>Ecdysozoa</taxon>
        <taxon>Arthropoda</taxon>
        <taxon>Hexapoda</taxon>
        <taxon>Insecta</taxon>
        <taxon>Pterygota</taxon>
        <taxon>Neoptera</taxon>
        <taxon>Endopterygota</taxon>
        <taxon>Hymenoptera</taxon>
        <taxon>Apocrita</taxon>
        <taxon>Aculeata</taxon>
        <taxon>Formicoidea</taxon>
        <taxon>Formicidae</taxon>
        <taxon>Myrmicinae</taxon>
        <taxon>Cardiocondyla</taxon>
    </lineage>
</organism>
<feature type="compositionally biased region" description="Basic residues" evidence="1">
    <location>
        <begin position="119"/>
        <end position="136"/>
    </location>
</feature>
<evidence type="ECO:0000313" key="3">
    <source>
        <dbReference type="Proteomes" id="UP001430953"/>
    </source>
</evidence>
<dbReference type="EMBL" id="JADYXP020000002">
    <property type="protein sequence ID" value="KAL0129994.1"/>
    <property type="molecule type" value="Genomic_DNA"/>
</dbReference>
<name>A0AAW2GRS6_9HYME</name>
<keyword evidence="3" id="KW-1185">Reference proteome</keyword>
<gene>
    <name evidence="2" type="ORF">PUN28_001933</name>
</gene>
<dbReference type="AlphaFoldDB" id="A0AAW2GRS6"/>
<dbReference type="Proteomes" id="UP001430953">
    <property type="component" value="Unassembled WGS sequence"/>
</dbReference>
<comment type="caution">
    <text evidence="2">The sequence shown here is derived from an EMBL/GenBank/DDBJ whole genome shotgun (WGS) entry which is preliminary data.</text>
</comment>
<proteinExistence type="predicted"/>
<evidence type="ECO:0000313" key="2">
    <source>
        <dbReference type="EMBL" id="KAL0129994.1"/>
    </source>
</evidence>
<protein>
    <submittedName>
        <fullName evidence="2">Uncharacterized protein</fullName>
    </submittedName>
</protein>
<accession>A0AAW2GRS6</accession>